<evidence type="ECO:0000256" key="2">
    <source>
        <dbReference type="ARBA" id="ARBA00004713"/>
    </source>
</evidence>
<evidence type="ECO:0000256" key="11">
    <source>
        <dbReference type="PIRSR" id="PIRSR639901-1"/>
    </source>
</evidence>
<comment type="pathway">
    <text evidence="2 13">Bacterial outer membrane biogenesis; LPS core biosynthesis.</text>
</comment>
<dbReference type="InterPro" id="IPR039901">
    <property type="entry name" value="Kdotransferase"/>
</dbReference>
<dbReference type="FunFam" id="3.40.50.2000:FF:000032">
    <property type="entry name" value="3-deoxy-D-manno-octulosonic acid transferase"/>
    <property type="match status" value="1"/>
</dbReference>
<dbReference type="PANTHER" id="PTHR42755">
    <property type="entry name" value="3-DEOXY-MANNO-OCTULOSONATE CYTIDYLYLTRANSFERASE"/>
    <property type="match status" value="1"/>
</dbReference>
<dbReference type="CDD" id="cd01635">
    <property type="entry name" value="Glycosyltransferase_GTB-type"/>
    <property type="match status" value="1"/>
</dbReference>
<dbReference type="Gene3D" id="3.40.50.2000">
    <property type="entry name" value="Glycogen Phosphorylase B"/>
    <property type="match status" value="1"/>
</dbReference>
<evidence type="ECO:0000259" key="14">
    <source>
        <dbReference type="Pfam" id="PF00534"/>
    </source>
</evidence>
<dbReference type="Proteomes" id="UP000885750">
    <property type="component" value="Unassembled WGS sequence"/>
</dbReference>
<reference evidence="16" key="1">
    <citation type="journal article" date="2020" name="mSystems">
        <title>Genome- and Community-Level Interaction Insights into Carbon Utilization and Element Cycling Functions of Hydrothermarchaeota in Hydrothermal Sediment.</title>
        <authorList>
            <person name="Zhou Z."/>
            <person name="Liu Y."/>
            <person name="Xu W."/>
            <person name="Pan J."/>
            <person name="Luo Z.H."/>
            <person name="Li M."/>
        </authorList>
    </citation>
    <scope>NUCLEOTIDE SEQUENCE [LARGE SCALE GENOMIC DNA]</scope>
    <source>
        <strain evidence="16">HyVt-493</strain>
    </source>
</reference>
<comment type="caution">
    <text evidence="16">The sequence shown here is derived from an EMBL/GenBank/DDBJ whole genome shotgun (WGS) entry which is preliminary data.</text>
</comment>
<dbReference type="InterPro" id="IPR038107">
    <property type="entry name" value="Glycos_transf_N_sf"/>
</dbReference>
<dbReference type="EMBL" id="DRMS01000404">
    <property type="protein sequence ID" value="HFC93273.1"/>
    <property type="molecule type" value="Genomic_DNA"/>
</dbReference>
<dbReference type="NCBIfam" id="NF004388">
    <property type="entry name" value="PRK05749.1-4"/>
    <property type="match status" value="1"/>
</dbReference>
<proteinExistence type="inferred from homology"/>
<feature type="transmembrane region" description="Helical" evidence="13">
    <location>
        <begin position="6"/>
        <end position="25"/>
    </location>
</feature>
<comment type="similarity">
    <text evidence="3">Belongs to the glycosyltransferase group 1 family. Glycosyltransferase 30 subfamily.</text>
</comment>
<evidence type="ECO:0000256" key="12">
    <source>
        <dbReference type="PIRSR" id="PIRSR639901-2"/>
    </source>
</evidence>
<dbReference type="InterPro" id="IPR007507">
    <property type="entry name" value="Glycos_transf_N"/>
</dbReference>
<feature type="site" description="Transition state stabilizer" evidence="12">
    <location>
        <position position="211"/>
    </location>
</feature>
<evidence type="ECO:0000256" key="5">
    <source>
        <dbReference type="ARBA" id="ARBA00019077"/>
    </source>
</evidence>
<feature type="site" description="Transition state stabilizer" evidence="12">
    <location>
        <position position="133"/>
    </location>
</feature>
<dbReference type="GO" id="GO:0009245">
    <property type="term" value="P:lipid A biosynthetic process"/>
    <property type="evidence" value="ECO:0007669"/>
    <property type="project" value="TreeGrafter"/>
</dbReference>
<dbReference type="GO" id="GO:0043842">
    <property type="term" value="F:Kdo transferase activity"/>
    <property type="evidence" value="ECO:0007669"/>
    <property type="project" value="UniProtKB-EC"/>
</dbReference>
<dbReference type="SUPFAM" id="SSF53756">
    <property type="entry name" value="UDP-Glycosyltransferase/glycogen phosphorylase"/>
    <property type="match status" value="1"/>
</dbReference>
<comment type="function">
    <text evidence="13">Involved in lipopolysaccharide (LPS) biosynthesis. Catalyzes the transfer of 3-deoxy-D-manno-octulosonate (Kdo) residue(s) from CMP-Kdo to lipid IV(A), the tetraacyldisaccharide-1,4'-bisphosphate precursor of lipid A.</text>
</comment>
<dbReference type="UniPathway" id="UPA00958"/>
<evidence type="ECO:0000256" key="7">
    <source>
        <dbReference type="ARBA" id="ARBA00022679"/>
    </source>
</evidence>
<dbReference type="Pfam" id="PF04413">
    <property type="entry name" value="Glycos_transf_N"/>
    <property type="match status" value="1"/>
</dbReference>
<evidence type="ECO:0000256" key="13">
    <source>
        <dbReference type="RuleBase" id="RU365103"/>
    </source>
</evidence>
<evidence type="ECO:0000256" key="3">
    <source>
        <dbReference type="ARBA" id="ARBA00006380"/>
    </source>
</evidence>
<evidence type="ECO:0000313" key="16">
    <source>
        <dbReference type="EMBL" id="HFC93273.1"/>
    </source>
</evidence>
<accession>A0A7V2T490</accession>
<evidence type="ECO:0000256" key="4">
    <source>
        <dbReference type="ARBA" id="ARBA00012621"/>
    </source>
</evidence>
<keyword evidence="13" id="KW-1003">Cell membrane</keyword>
<protein>
    <recommendedName>
        <fullName evidence="5 13">3-deoxy-D-manno-octulosonic acid transferase</fullName>
        <shortName evidence="13">Kdo transferase</shortName>
        <ecNumber evidence="4 13">2.4.99.12</ecNumber>
    </recommendedName>
    <alternativeName>
        <fullName evidence="9 13">Lipid IV(A) 3-deoxy-D-manno-octulosonic acid transferase</fullName>
    </alternativeName>
</protein>
<evidence type="ECO:0000256" key="6">
    <source>
        <dbReference type="ARBA" id="ARBA00022519"/>
    </source>
</evidence>
<comment type="subcellular location">
    <subcellularLocation>
        <location evidence="1">Cell inner membrane</location>
        <topology evidence="1">Single-pass membrane protein</topology>
        <orientation evidence="1">Cytoplasmic side</orientation>
    </subcellularLocation>
    <subcellularLocation>
        <location evidence="13">Cell membrane</location>
    </subcellularLocation>
</comment>
<dbReference type="EC" id="2.4.99.12" evidence="4 13"/>
<keyword evidence="13" id="KW-0448">Lipopolysaccharide biosynthesis</keyword>
<dbReference type="AlphaFoldDB" id="A0A7V2T490"/>
<dbReference type="FunFam" id="3.40.50.11720:FF:000001">
    <property type="entry name" value="3-deoxy-D-manno-octulosonic acid transferase"/>
    <property type="match status" value="1"/>
</dbReference>
<keyword evidence="13" id="KW-0812">Transmembrane</keyword>
<dbReference type="Gene3D" id="3.40.50.11720">
    <property type="entry name" value="3-Deoxy-D-manno-octulosonic-acid transferase, N-terminal domain"/>
    <property type="match status" value="1"/>
</dbReference>
<evidence type="ECO:0000256" key="8">
    <source>
        <dbReference type="ARBA" id="ARBA00022968"/>
    </source>
</evidence>
<dbReference type="Pfam" id="PF00534">
    <property type="entry name" value="Glycos_transf_1"/>
    <property type="match status" value="1"/>
</dbReference>
<keyword evidence="6" id="KW-0997">Cell inner membrane</keyword>
<dbReference type="PANTHER" id="PTHR42755:SF1">
    <property type="entry name" value="3-DEOXY-D-MANNO-OCTULOSONIC ACID TRANSFERASE, MITOCHONDRIAL-RELATED"/>
    <property type="match status" value="1"/>
</dbReference>
<feature type="domain" description="3-deoxy-D-manno-octulosonic-acid transferase N-terminal" evidence="15">
    <location>
        <begin position="36"/>
        <end position="214"/>
    </location>
</feature>
<keyword evidence="13" id="KW-1133">Transmembrane helix</keyword>
<gene>
    <name evidence="16" type="ORF">ENJ51_10740</name>
</gene>
<evidence type="ECO:0000259" key="15">
    <source>
        <dbReference type="Pfam" id="PF04413"/>
    </source>
</evidence>
<keyword evidence="8" id="KW-0735">Signal-anchor</keyword>
<evidence type="ECO:0000256" key="1">
    <source>
        <dbReference type="ARBA" id="ARBA00004388"/>
    </source>
</evidence>
<sequence length="424" mass="48392">MSLPRLLYSVALYCLLPLILLRLLIKSRKNKGYRLRMAERLGWVNSRSKDKKIIWLHAVSVGETIAAKPLINRLLQDYPDYSLLISSTTPTGSATVKKLFSDRVLNTYFPYDLPHSIQRFIKHINPQLLIIVETEIWPNLYAICARKNIPLLLVNARLSKKSTRQYLRLKQLVSETLSYATLIAVRSEEDRQHFFSLGAPTEKLELTGNIKFDIAVNSEVLKQGKLLKTQWGKERPVWITASTHAGEDEIILTIFKHLKQSFPTLLLIIVPRHPERFDDVYQLISTSNYQTQKRSDHALFQPDTDIILGDSMGEMLLWYAAADIAFIGGSLVETGGHNPLEATALGIPVISGCHIFNFTDVYPLLCDAQVAWIEQDTNHIQQRIIKILNLSSTQRNDFKQQCAGFMRLHQGVVNKLSRKIKKHL</sequence>
<keyword evidence="13" id="KW-0472">Membrane</keyword>
<organism evidence="16">
    <name type="scientific">Leucothrix mucor</name>
    <dbReference type="NCBI Taxonomy" id="45248"/>
    <lineage>
        <taxon>Bacteria</taxon>
        <taxon>Pseudomonadati</taxon>
        <taxon>Pseudomonadota</taxon>
        <taxon>Gammaproteobacteria</taxon>
        <taxon>Thiotrichales</taxon>
        <taxon>Thiotrichaceae</taxon>
        <taxon>Leucothrix</taxon>
    </lineage>
</organism>
<comment type="catalytic activity">
    <reaction evidence="10 13">
        <text>lipid IVA (E. coli) + CMP-3-deoxy-beta-D-manno-octulosonate = alpha-Kdo-(2-&gt;6)-lipid IVA (E. coli) + CMP + H(+)</text>
        <dbReference type="Rhea" id="RHEA:28066"/>
        <dbReference type="ChEBI" id="CHEBI:15378"/>
        <dbReference type="ChEBI" id="CHEBI:58603"/>
        <dbReference type="ChEBI" id="CHEBI:60364"/>
        <dbReference type="ChEBI" id="CHEBI:60377"/>
        <dbReference type="ChEBI" id="CHEBI:85987"/>
        <dbReference type="EC" id="2.4.99.12"/>
    </reaction>
</comment>
<dbReference type="GO" id="GO:0005886">
    <property type="term" value="C:plasma membrane"/>
    <property type="evidence" value="ECO:0007669"/>
    <property type="project" value="UniProtKB-SubCell"/>
</dbReference>
<feature type="domain" description="Glycosyl transferase family 1" evidence="14">
    <location>
        <begin position="251"/>
        <end position="399"/>
    </location>
</feature>
<evidence type="ECO:0000256" key="9">
    <source>
        <dbReference type="ARBA" id="ARBA00031445"/>
    </source>
</evidence>
<feature type="active site" description="Proton acceptor" evidence="11">
    <location>
        <position position="63"/>
    </location>
</feature>
<keyword evidence="7 13" id="KW-0808">Transferase</keyword>
<dbReference type="GO" id="GO:0009244">
    <property type="term" value="P:lipopolysaccharide core region biosynthetic process"/>
    <property type="evidence" value="ECO:0007669"/>
    <property type="project" value="UniProtKB-UniRule"/>
</dbReference>
<dbReference type="InterPro" id="IPR001296">
    <property type="entry name" value="Glyco_trans_1"/>
</dbReference>
<evidence type="ECO:0000256" key="10">
    <source>
        <dbReference type="ARBA" id="ARBA00049183"/>
    </source>
</evidence>
<name>A0A7V2T490_LEUMU</name>